<gene>
    <name evidence="1" type="ORF">DERF_001839</name>
</gene>
<evidence type="ECO:0000313" key="2">
    <source>
        <dbReference type="Proteomes" id="UP000790347"/>
    </source>
</evidence>
<keyword evidence="2" id="KW-1185">Reference proteome</keyword>
<reference evidence="1" key="2">
    <citation type="journal article" date="2022" name="Res Sq">
        <title>Comparative Genomics Reveals Insights into the Divergent Evolution of Astigmatic Mites and Household Pest Adaptations.</title>
        <authorList>
            <person name="Xiong Q."/>
            <person name="Wan A.T.-Y."/>
            <person name="Liu X.-Y."/>
            <person name="Fung C.S.-H."/>
            <person name="Xiao X."/>
            <person name="Malainual N."/>
            <person name="Hou J."/>
            <person name="Wang L."/>
            <person name="Wang M."/>
            <person name="Yang K."/>
            <person name="Cui Y."/>
            <person name="Leung E."/>
            <person name="Nong W."/>
            <person name="Shin S.-K."/>
            <person name="Au S."/>
            <person name="Jeong K.Y."/>
            <person name="Chew F.T."/>
            <person name="Hui J."/>
            <person name="Leung T.F."/>
            <person name="Tungtrongchitr A."/>
            <person name="Zhong N."/>
            <person name="Liu Z."/>
            <person name="Tsui S."/>
        </authorList>
    </citation>
    <scope>NUCLEOTIDE SEQUENCE</scope>
    <source>
        <strain evidence="1">Derf</strain>
        <tissue evidence="1">Whole organism</tissue>
    </source>
</reference>
<dbReference type="EMBL" id="ASGP02000001">
    <property type="protein sequence ID" value="KAH9527847.1"/>
    <property type="molecule type" value="Genomic_DNA"/>
</dbReference>
<protein>
    <submittedName>
        <fullName evidence="1">Uncharacterized protein</fullName>
    </submittedName>
</protein>
<dbReference type="Proteomes" id="UP000790347">
    <property type="component" value="Unassembled WGS sequence"/>
</dbReference>
<reference evidence="1" key="1">
    <citation type="submission" date="2013-05" db="EMBL/GenBank/DDBJ databases">
        <authorList>
            <person name="Yim A.K.Y."/>
            <person name="Chan T.F."/>
            <person name="Ji K.M."/>
            <person name="Liu X.Y."/>
            <person name="Zhou J.W."/>
            <person name="Li R.Q."/>
            <person name="Yang K.Y."/>
            <person name="Li J."/>
            <person name="Li M."/>
            <person name="Law P.T.W."/>
            <person name="Wu Y.L."/>
            <person name="Cai Z.L."/>
            <person name="Qin H."/>
            <person name="Bao Y."/>
            <person name="Leung R.K.K."/>
            <person name="Ng P.K.S."/>
            <person name="Zou J."/>
            <person name="Zhong X.J."/>
            <person name="Ran P.X."/>
            <person name="Zhong N.S."/>
            <person name="Liu Z.G."/>
            <person name="Tsui S.K.W."/>
        </authorList>
    </citation>
    <scope>NUCLEOTIDE SEQUENCE</scope>
    <source>
        <strain evidence="1">Derf</strain>
        <tissue evidence="1">Whole organism</tissue>
    </source>
</reference>
<organism evidence="1 2">
    <name type="scientific">Dermatophagoides farinae</name>
    <name type="common">American house dust mite</name>
    <dbReference type="NCBI Taxonomy" id="6954"/>
    <lineage>
        <taxon>Eukaryota</taxon>
        <taxon>Metazoa</taxon>
        <taxon>Ecdysozoa</taxon>
        <taxon>Arthropoda</taxon>
        <taxon>Chelicerata</taxon>
        <taxon>Arachnida</taxon>
        <taxon>Acari</taxon>
        <taxon>Acariformes</taxon>
        <taxon>Sarcoptiformes</taxon>
        <taxon>Astigmata</taxon>
        <taxon>Psoroptidia</taxon>
        <taxon>Analgoidea</taxon>
        <taxon>Pyroglyphidae</taxon>
        <taxon>Dermatophagoidinae</taxon>
        <taxon>Dermatophagoides</taxon>
    </lineage>
</organism>
<name>A0A922LBH8_DERFA</name>
<dbReference type="AlphaFoldDB" id="A0A922LBH8"/>
<evidence type="ECO:0000313" key="1">
    <source>
        <dbReference type="EMBL" id="KAH9527847.1"/>
    </source>
</evidence>
<accession>A0A922LBH8</accession>
<proteinExistence type="predicted"/>
<comment type="caution">
    <text evidence="1">The sequence shown here is derived from an EMBL/GenBank/DDBJ whole genome shotgun (WGS) entry which is preliminary data.</text>
</comment>
<sequence>MQCSRINKSGRYVIKHVNIDSIHNRQQPMINVDTLEQSKFVKMDPLMLQHDFHILNIQLSWYCSVIYR</sequence>